<evidence type="ECO:0000313" key="2">
    <source>
        <dbReference type="EMBL" id="ADI20113.1"/>
    </source>
</evidence>
<evidence type="ECO:0000256" key="1">
    <source>
        <dbReference type="SAM" id="Phobius"/>
    </source>
</evidence>
<proteinExistence type="predicted"/>
<keyword evidence="1" id="KW-0812">Transmembrane</keyword>
<dbReference type="AlphaFoldDB" id="E0Y0C2"/>
<reference evidence="2" key="1">
    <citation type="journal article" date="2011" name="Environ. Microbiol.">
        <title>Time-series analyses of Monterey Bay coastal microbial picoplankton using a 'genome proxy' microarray.</title>
        <authorList>
            <person name="Rich V.I."/>
            <person name="Pham V.D."/>
            <person name="Eppley J."/>
            <person name="Shi Y."/>
            <person name="DeLong E.F."/>
        </authorList>
    </citation>
    <scope>NUCLEOTIDE SEQUENCE</scope>
</reference>
<dbReference type="EMBL" id="GU474938">
    <property type="protein sequence ID" value="ADI20113.1"/>
    <property type="molecule type" value="Genomic_DNA"/>
</dbReference>
<name>E0Y0C2_9PROT</name>
<protein>
    <submittedName>
        <fullName evidence="2">Uncharacterized protein</fullName>
    </submittedName>
</protein>
<keyword evidence="1" id="KW-1133">Transmembrane helix</keyword>
<organism evidence="2">
    <name type="scientific">uncultured alpha proteobacterium EB080_L06A09</name>
    <dbReference type="NCBI Taxonomy" id="710794"/>
    <lineage>
        <taxon>Bacteria</taxon>
        <taxon>Pseudomonadati</taxon>
        <taxon>Pseudomonadota</taxon>
        <taxon>Alphaproteobacteria</taxon>
        <taxon>environmental samples</taxon>
    </lineage>
</organism>
<sequence length="168" mass="19063">MRPAAKKLLRHWLEVILILLGFLFFGYMALQSVGRILPLIYGAISLALLFLMFVAIRRARHLSEVDIESGFVEVDERQITYFSLGQSWSLSLEDLILVEVEITINETQSFYWVITDIYGSIIRIPTTVKGNENLLDSISSLKGVLFDQITNSLNASTSGKHIIWQKSL</sequence>
<keyword evidence="1" id="KW-0472">Membrane</keyword>
<feature type="transmembrane region" description="Helical" evidence="1">
    <location>
        <begin position="12"/>
        <end position="30"/>
    </location>
</feature>
<accession>E0Y0C2</accession>
<feature type="transmembrane region" description="Helical" evidence="1">
    <location>
        <begin position="36"/>
        <end position="56"/>
    </location>
</feature>